<feature type="domain" description="PEP-utilising enzyme mobile" evidence="20">
    <location>
        <begin position="481"/>
        <end position="552"/>
    </location>
</feature>
<dbReference type="Gene3D" id="3.50.30.10">
    <property type="entry name" value="Phosphohistidine domain"/>
    <property type="match status" value="1"/>
</dbReference>
<dbReference type="EC" id="2.7.1.40" evidence="6 17"/>
<organism evidence="22 23">
    <name type="scientific">Faecalibacterium gallinarum</name>
    <dbReference type="NCBI Taxonomy" id="2903556"/>
    <lineage>
        <taxon>Bacteria</taxon>
        <taxon>Bacillati</taxon>
        <taxon>Bacillota</taxon>
        <taxon>Clostridia</taxon>
        <taxon>Eubacteriales</taxon>
        <taxon>Oscillospiraceae</taxon>
        <taxon>Faecalibacterium</taxon>
    </lineage>
</organism>
<keyword evidence="10" id="KW-0547">Nucleotide-binding</keyword>
<evidence type="ECO:0000256" key="8">
    <source>
        <dbReference type="ARBA" id="ARBA00022679"/>
    </source>
</evidence>
<evidence type="ECO:0000256" key="1">
    <source>
        <dbReference type="ARBA" id="ARBA00001946"/>
    </source>
</evidence>
<dbReference type="PANTHER" id="PTHR11817">
    <property type="entry name" value="PYRUVATE KINASE"/>
    <property type="match status" value="1"/>
</dbReference>
<evidence type="ECO:0000256" key="7">
    <source>
        <dbReference type="ARBA" id="ARBA00018587"/>
    </source>
</evidence>
<evidence type="ECO:0000256" key="18">
    <source>
        <dbReference type="RuleBase" id="RU000504"/>
    </source>
</evidence>
<dbReference type="InterPro" id="IPR001697">
    <property type="entry name" value="Pyr_Knase"/>
</dbReference>
<dbReference type="Pfam" id="PF02887">
    <property type="entry name" value="PK_C"/>
    <property type="match status" value="1"/>
</dbReference>
<accession>A0AA37IYE6</accession>
<evidence type="ECO:0000256" key="5">
    <source>
        <dbReference type="ARBA" id="ARBA00008663"/>
    </source>
</evidence>
<reference evidence="22" key="1">
    <citation type="journal article" date="2022" name="Int. J. Syst. Evol. Microbiol.">
        <title>Genome-based, phenotypic and chemotaxonomic classification of Faecalibacterium strains: proposal of three novel species Faecalibacterium duncaniae sp. nov., Faecalibacterium hattorii sp. nov. and Faecalibacterium gallinarum sp. nov. .</title>
        <authorList>
            <person name="Sakamoto M."/>
            <person name="Sakurai N."/>
            <person name="Tanno H."/>
            <person name="Iino T."/>
            <person name="Ohkuma M."/>
            <person name="Endo A."/>
        </authorList>
    </citation>
    <scope>NUCLEOTIDE SEQUENCE</scope>
    <source>
        <strain evidence="22">JCM 17207</strain>
    </source>
</reference>
<dbReference type="SUPFAM" id="SSF52009">
    <property type="entry name" value="Phosphohistidine domain"/>
    <property type="match status" value="1"/>
</dbReference>
<evidence type="ECO:0000256" key="9">
    <source>
        <dbReference type="ARBA" id="ARBA00022723"/>
    </source>
</evidence>
<keyword evidence="11 18" id="KW-0418">Kinase</keyword>
<dbReference type="GO" id="GO:0000287">
    <property type="term" value="F:magnesium ion binding"/>
    <property type="evidence" value="ECO:0007669"/>
    <property type="project" value="UniProtKB-UniRule"/>
</dbReference>
<dbReference type="NCBIfam" id="TIGR01064">
    <property type="entry name" value="pyruv_kin"/>
    <property type="match status" value="1"/>
</dbReference>
<dbReference type="NCBIfam" id="NF004978">
    <property type="entry name" value="PRK06354.1"/>
    <property type="match status" value="1"/>
</dbReference>
<evidence type="ECO:0000256" key="14">
    <source>
        <dbReference type="ARBA" id="ARBA00022958"/>
    </source>
</evidence>
<dbReference type="InterPro" id="IPR018209">
    <property type="entry name" value="Pyrv_Knase_AS"/>
</dbReference>
<dbReference type="FunFam" id="2.40.33.10:FF:000001">
    <property type="entry name" value="Pyruvate kinase"/>
    <property type="match status" value="1"/>
</dbReference>
<keyword evidence="23" id="KW-1185">Reference proteome</keyword>
<comment type="cofactor">
    <cofactor evidence="1">
        <name>Mg(2+)</name>
        <dbReference type="ChEBI" id="CHEBI:18420"/>
    </cofactor>
</comment>
<dbReference type="EMBL" id="BQKV01000034">
    <property type="protein sequence ID" value="GJN64508.1"/>
    <property type="molecule type" value="Genomic_DNA"/>
</dbReference>
<dbReference type="Gene3D" id="3.20.20.60">
    <property type="entry name" value="Phosphoenolpyruvate-binding domains"/>
    <property type="match status" value="1"/>
</dbReference>
<comment type="caution">
    <text evidence="22">The sequence shown here is derived from an EMBL/GenBank/DDBJ whole genome shotgun (WGS) entry which is preliminary data.</text>
</comment>
<evidence type="ECO:0000313" key="22">
    <source>
        <dbReference type="EMBL" id="GJN64508.1"/>
    </source>
</evidence>
<comment type="catalytic activity">
    <reaction evidence="18">
        <text>pyruvate + ATP = phosphoenolpyruvate + ADP + H(+)</text>
        <dbReference type="Rhea" id="RHEA:18157"/>
        <dbReference type="ChEBI" id="CHEBI:15361"/>
        <dbReference type="ChEBI" id="CHEBI:15378"/>
        <dbReference type="ChEBI" id="CHEBI:30616"/>
        <dbReference type="ChEBI" id="CHEBI:58702"/>
        <dbReference type="ChEBI" id="CHEBI:456216"/>
        <dbReference type="EC" id="2.7.1.40"/>
    </reaction>
</comment>
<sequence length="559" mass="60106">MNVARFNFSHGSHEEHKGRLDALKAIREELGQPVAALLDTKGPEIRLKDFANGKEQLVAGQTFTLTTREVEGTNEICSITYKDLPHDVVAGGTIMLDDGLIQLSIRSVTDTDIVCEVLNNGTIKNKKGVNVPGVHLSMPYMSQRDRDDIIFGIEQGFDFIAASFVRTAQDVYDIRNLLNKYDSEIRIIAKIENQEGIDNIDSILAAADAVMVARGDLGVEVDFAELPGIQKSIIDRSFSYGKPIITATQMLDSMMVNPRPTRAEISDVANAIYDGTSAIMLSGETAAGAYPVEALKTMALIAERTENEAHYRSLRKAQMNVTNKTSVSDATAHAACLTAQDVNASAIVTVSESGSTARLLSKYRPVQPIIACVMRPLIQRQLALSWGITPLIMPLAHSTDELIEMSTTLAEKNGYLHNGELAVVTAGVPVGVSGTTNMVKIHMVGNCLAMGVGVEREDCDSSSATGKACVCRTLEEVRARFKPGMVLVVPATNNDMMPYIRDAAALVVEEPGMNSHAAIVGKALLKPTIVGATSATTHIRDGLDIAVDCAHGSVQSLQI</sequence>
<evidence type="ECO:0000256" key="6">
    <source>
        <dbReference type="ARBA" id="ARBA00012142"/>
    </source>
</evidence>
<comment type="similarity">
    <text evidence="4">In the C-terminal section; belongs to the PEP-utilizing enzyme family.</text>
</comment>
<keyword evidence="9" id="KW-0479">Metal-binding</keyword>
<dbReference type="GO" id="GO:0004743">
    <property type="term" value="F:pyruvate kinase activity"/>
    <property type="evidence" value="ECO:0007669"/>
    <property type="project" value="UniProtKB-UniRule"/>
</dbReference>
<dbReference type="GO" id="GO:0016301">
    <property type="term" value="F:kinase activity"/>
    <property type="evidence" value="ECO:0007669"/>
    <property type="project" value="UniProtKB-KW"/>
</dbReference>
<evidence type="ECO:0000259" key="21">
    <source>
        <dbReference type="Pfam" id="PF02887"/>
    </source>
</evidence>
<dbReference type="Pfam" id="PF00224">
    <property type="entry name" value="PK"/>
    <property type="match status" value="1"/>
</dbReference>
<name>A0AA37IYE6_9FIRM</name>
<evidence type="ECO:0000256" key="17">
    <source>
        <dbReference type="NCBIfam" id="TIGR01064"/>
    </source>
</evidence>
<evidence type="ECO:0000256" key="10">
    <source>
        <dbReference type="ARBA" id="ARBA00022741"/>
    </source>
</evidence>
<evidence type="ECO:0000313" key="23">
    <source>
        <dbReference type="Proteomes" id="UP001055185"/>
    </source>
</evidence>
<dbReference type="PRINTS" id="PR01050">
    <property type="entry name" value="PYRUVTKNASE"/>
</dbReference>
<keyword evidence="15 18" id="KW-0324">Glycolysis</keyword>
<dbReference type="InterPro" id="IPR036918">
    <property type="entry name" value="Pyrv_Knase_C_sf"/>
</dbReference>
<evidence type="ECO:0000256" key="13">
    <source>
        <dbReference type="ARBA" id="ARBA00022842"/>
    </source>
</evidence>
<dbReference type="NCBIfam" id="NF004491">
    <property type="entry name" value="PRK05826.1"/>
    <property type="match status" value="1"/>
</dbReference>
<dbReference type="GO" id="GO:0030955">
    <property type="term" value="F:potassium ion binding"/>
    <property type="evidence" value="ECO:0007669"/>
    <property type="project" value="UniProtKB-UniRule"/>
</dbReference>
<dbReference type="Gene3D" id="2.40.33.10">
    <property type="entry name" value="PK beta-barrel domain-like"/>
    <property type="match status" value="1"/>
</dbReference>
<keyword evidence="14" id="KW-0630">Potassium</keyword>
<feature type="domain" description="Pyruvate kinase C-terminal" evidence="21">
    <location>
        <begin position="329"/>
        <end position="442"/>
    </location>
</feature>
<evidence type="ECO:0000256" key="16">
    <source>
        <dbReference type="ARBA" id="ARBA00023317"/>
    </source>
</evidence>
<dbReference type="SUPFAM" id="SSF50800">
    <property type="entry name" value="PK beta-barrel domain-like"/>
    <property type="match status" value="1"/>
</dbReference>
<feature type="domain" description="Pyruvate kinase barrel" evidence="19">
    <location>
        <begin position="1"/>
        <end position="294"/>
    </location>
</feature>
<dbReference type="RefSeq" id="WP_309295404.1">
    <property type="nucleotide sequence ID" value="NZ_BQKV01000034.1"/>
</dbReference>
<dbReference type="Proteomes" id="UP001055185">
    <property type="component" value="Unassembled WGS sequence"/>
</dbReference>
<keyword evidence="8 18" id="KW-0808">Transferase</keyword>
<evidence type="ECO:0000256" key="11">
    <source>
        <dbReference type="ARBA" id="ARBA00022777"/>
    </source>
</evidence>
<dbReference type="SUPFAM" id="SSF51621">
    <property type="entry name" value="Phosphoenolpyruvate/pyruvate domain"/>
    <property type="match status" value="1"/>
</dbReference>
<protein>
    <recommendedName>
        <fullName evidence="7 17">Pyruvate kinase</fullName>
        <ecNumber evidence="6 17">2.7.1.40</ecNumber>
    </recommendedName>
</protein>
<dbReference type="Pfam" id="PF00391">
    <property type="entry name" value="PEP-utilizers"/>
    <property type="match status" value="1"/>
</dbReference>
<evidence type="ECO:0000256" key="12">
    <source>
        <dbReference type="ARBA" id="ARBA00022840"/>
    </source>
</evidence>
<evidence type="ECO:0000256" key="15">
    <source>
        <dbReference type="ARBA" id="ARBA00023152"/>
    </source>
</evidence>
<dbReference type="InterPro" id="IPR040442">
    <property type="entry name" value="Pyrv_kinase-like_dom_sf"/>
</dbReference>
<dbReference type="InterPro" id="IPR015795">
    <property type="entry name" value="Pyrv_Knase_C"/>
</dbReference>
<evidence type="ECO:0000259" key="20">
    <source>
        <dbReference type="Pfam" id="PF00391"/>
    </source>
</evidence>
<keyword evidence="16 22" id="KW-0670">Pyruvate</keyword>
<comment type="similarity">
    <text evidence="5 18">Belongs to the pyruvate kinase family.</text>
</comment>
<dbReference type="AlphaFoldDB" id="A0AA37IYE6"/>
<proteinExistence type="inferred from homology"/>
<evidence type="ECO:0000256" key="3">
    <source>
        <dbReference type="ARBA" id="ARBA00004997"/>
    </source>
</evidence>
<comment type="cofactor">
    <cofactor evidence="2">
        <name>K(+)</name>
        <dbReference type="ChEBI" id="CHEBI:29103"/>
    </cofactor>
</comment>
<comment type="pathway">
    <text evidence="3 18">Carbohydrate degradation; glycolysis; pyruvate from D-glyceraldehyde 3-phosphate: step 5/5.</text>
</comment>
<dbReference type="Gene3D" id="3.40.1380.20">
    <property type="entry name" value="Pyruvate kinase, C-terminal domain"/>
    <property type="match status" value="1"/>
</dbReference>
<keyword evidence="13 18" id="KW-0460">Magnesium</keyword>
<dbReference type="InterPro" id="IPR015793">
    <property type="entry name" value="Pyrv_Knase_brl"/>
</dbReference>
<dbReference type="PROSITE" id="PS00110">
    <property type="entry name" value="PYRUVATE_KINASE"/>
    <property type="match status" value="1"/>
</dbReference>
<dbReference type="SUPFAM" id="SSF52935">
    <property type="entry name" value="PK C-terminal domain-like"/>
    <property type="match status" value="1"/>
</dbReference>
<dbReference type="InterPro" id="IPR015813">
    <property type="entry name" value="Pyrv/PenolPyrv_kinase-like_dom"/>
</dbReference>
<keyword evidence="12" id="KW-0067">ATP-binding</keyword>
<evidence type="ECO:0000259" key="19">
    <source>
        <dbReference type="Pfam" id="PF00224"/>
    </source>
</evidence>
<evidence type="ECO:0000256" key="2">
    <source>
        <dbReference type="ARBA" id="ARBA00001958"/>
    </source>
</evidence>
<dbReference type="InterPro" id="IPR008279">
    <property type="entry name" value="PEP-util_enz_mobile_dom"/>
</dbReference>
<dbReference type="InterPro" id="IPR011037">
    <property type="entry name" value="Pyrv_Knase-like_insert_dom_sf"/>
</dbReference>
<gene>
    <name evidence="22" type="primary">pyk</name>
    <name evidence="22" type="ORF">JCM17207_11330</name>
</gene>
<dbReference type="InterPro" id="IPR036637">
    <property type="entry name" value="Phosphohistidine_dom_sf"/>
</dbReference>
<dbReference type="GO" id="GO:0005524">
    <property type="term" value="F:ATP binding"/>
    <property type="evidence" value="ECO:0007669"/>
    <property type="project" value="UniProtKB-KW"/>
</dbReference>
<dbReference type="InterPro" id="IPR015806">
    <property type="entry name" value="Pyrv_Knase_insert_dom_sf"/>
</dbReference>
<evidence type="ECO:0000256" key="4">
    <source>
        <dbReference type="ARBA" id="ARBA00006237"/>
    </source>
</evidence>